<protein>
    <submittedName>
        <fullName evidence="1">Uncharacterized protein</fullName>
    </submittedName>
</protein>
<gene>
    <name evidence="1" type="ORF">UX27_C0021G0002</name>
</gene>
<accession>A0A0G1NDY4</accession>
<dbReference type="AlphaFoldDB" id="A0A0G1NDY4"/>
<dbReference type="SUPFAM" id="SSF56300">
    <property type="entry name" value="Metallo-dependent phosphatases"/>
    <property type="match status" value="1"/>
</dbReference>
<organism evidence="1 2">
    <name type="scientific">Candidatus Azambacteria bacterium GW2011_GWA2_45_90</name>
    <dbReference type="NCBI Taxonomy" id="1618614"/>
    <lineage>
        <taxon>Bacteria</taxon>
        <taxon>Candidatus Azamiibacteriota</taxon>
    </lineage>
</organism>
<dbReference type="EMBL" id="LCLO01000021">
    <property type="protein sequence ID" value="KKU18734.1"/>
    <property type="molecule type" value="Genomic_DNA"/>
</dbReference>
<dbReference type="InterPro" id="IPR029052">
    <property type="entry name" value="Metallo-depent_PP-like"/>
</dbReference>
<comment type="caution">
    <text evidence="1">The sequence shown here is derived from an EMBL/GenBank/DDBJ whole genome shotgun (WGS) entry which is preliminary data.</text>
</comment>
<proteinExistence type="predicted"/>
<evidence type="ECO:0000313" key="1">
    <source>
        <dbReference type="EMBL" id="KKU18734.1"/>
    </source>
</evidence>
<sequence length="646" mass="73284">MHSDRVGLFSRIDYGSEGFRQGLLLEMKEIFEAEDVGFAILLGGLISWRSLKNEMPKKKDVQGKKDFIHKLTLELTEKLPKMRRKNGDAIKIYIIPSPAYDGEIGEEVARKLAMLRKDIRFAGPGDDRFIVKGIGKTVWGVTPSKSVWMRGDFYSTPIQRVTKDLQKRSSHPLPDVYFIGGFGSSINKPLGEEPRPYVAVPVLHKIRETTVAENQVGVMVVEFYDKGHKVRLHSLKDLVKDDRKFVPVPEKLKGDAITVVNAIKQNGGLTAGLLADTTGLARNSIKQIIKSLPLESEKWPGLTLDEASKKFDFNLRWVQEKLKYNFSEIRKNPEVKEDRVAAFGCLHAGCVHTDYEFFLKDFPEYLIREDIDVLLGIGDFIEGLKHNLILRGEIYGAANNTRQEKLAAHMVALVLLKVFKERFDRAVKTVKKPDAKQIGDLVRKCMMEFRFIPGNHCLWSEDSGYVALDTFFSILRMTVLTGLQRILFSTNCPCLDITAIINEKIVESNRFQLPSGLKVELFHPHMSRTKTESIRSQEALAKSRDSHIVFVANFHVGIFVAEYNQELGERICLTVGTIKRQSGFEHNKLKTVDFGVGLLKVRSLNGRVFWAENEFFTKSSPAQPLDNDKIFDQLYDQIGLSQLFSL</sequence>
<evidence type="ECO:0000313" key="2">
    <source>
        <dbReference type="Proteomes" id="UP000034644"/>
    </source>
</evidence>
<name>A0A0G1NDY4_9BACT</name>
<dbReference type="Proteomes" id="UP000034644">
    <property type="component" value="Unassembled WGS sequence"/>
</dbReference>
<reference evidence="1 2" key="1">
    <citation type="journal article" date="2015" name="Nature">
        <title>rRNA introns, odd ribosomes, and small enigmatic genomes across a large radiation of phyla.</title>
        <authorList>
            <person name="Brown C.T."/>
            <person name="Hug L.A."/>
            <person name="Thomas B.C."/>
            <person name="Sharon I."/>
            <person name="Castelle C.J."/>
            <person name="Singh A."/>
            <person name="Wilkins M.J."/>
            <person name="Williams K.H."/>
            <person name="Banfield J.F."/>
        </authorList>
    </citation>
    <scope>NUCLEOTIDE SEQUENCE [LARGE SCALE GENOMIC DNA]</scope>
</reference>